<keyword evidence="1" id="KW-1133">Transmembrane helix</keyword>
<dbReference type="EMBL" id="KQ965733">
    <property type="protein sequence ID" value="KXS21327.1"/>
    <property type="molecule type" value="Genomic_DNA"/>
</dbReference>
<organism evidence="2 3">
    <name type="scientific">Gonapodya prolifera (strain JEL478)</name>
    <name type="common">Monoblepharis prolifera</name>
    <dbReference type="NCBI Taxonomy" id="1344416"/>
    <lineage>
        <taxon>Eukaryota</taxon>
        <taxon>Fungi</taxon>
        <taxon>Fungi incertae sedis</taxon>
        <taxon>Chytridiomycota</taxon>
        <taxon>Chytridiomycota incertae sedis</taxon>
        <taxon>Monoblepharidomycetes</taxon>
        <taxon>Monoblepharidales</taxon>
        <taxon>Gonapodyaceae</taxon>
        <taxon>Gonapodya</taxon>
    </lineage>
</organism>
<keyword evidence="3" id="KW-1185">Reference proteome</keyword>
<dbReference type="Gene3D" id="2.120.10.80">
    <property type="entry name" value="Kelch-type beta propeller"/>
    <property type="match status" value="1"/>
</dbReference>
<dbReference type="InterPro" id="IPR015915">
    <property type="entry name" value="Kelch-typ_b-propeller"/>
</dbReference>
<keyword evidence="1" id="KW-0812">Transmembrane</keyword>
<sequence>MPHIRQRLRFIHCAVLQSVFEYRTDNSGANQCFSAAFGGSSAERMVILCSGVDLLPQIDSIYFSTVLGIARLPRNSTSRKFGDLKLTTQVNITGLTRGGSLTWDGSLCSQLKFEARGGHEEHFWVHGGFSSATVNTQVEPFYVWLSPLAPVANMWHMSTSNTANLDVLPTVGGPEFPEDPFGFSTAASVTTTDANSNFNAYYYYNASSQSQALMLYLPFRTTFNYNWTNASSVIARLPPREYQSMAQDDTGSRIFIYGGRNPRDGTTLNDLWVITTQGTNNYSAWQAMQVPIGVTANEPTGRFAASMVFDNKRSLLYIWGGETTTGFGDNRMYILKVQSNTGSGRTEWLETLSFNSSSSVTPGSSVAPPSGGVNVGAIAGGVAGGCVLLLVAGGAVFWMTRRKRTPTVCL</sequence>
<feature type="transmembrane region" description="Helical" evidence="1">
    <location>
        <begin position="375"/>
        <end position="398"/>
    </location>
</feature>
<reference evidence="2 3" key="1">
    <citation type="journal article" date="2015" name="Genome Biol. Evol.">
        <title>Phylogenomic analyses indicate that early fungi evolved digesting cell walls of algal ancestors of land plants.</title>
        <authorList>
            <person name="Chang Y."/>
            <person name="Wang S."/>
            <person name="Sekimoto S."/>
            <person name="Aerts A.L."/>
            <person name="Choi C."/>
            <person name="Clum A."/>
            <person name="LaButti K.M."/>
            <person name="Lindquist E.A."/>
            <person name="Yee Ngan C."/>
            <person name="Ohm R.A."/>
            <person name="Salamov A.A."/>
            <person name="Grigoriev I.V."/>
            <person name="Spatafora J.W."/>
            <person name="Berbee M.L."/>
        </authorList>
    </citation>
    <scope>NUCLEOTIDE SEQUENCE [LARGE SCALE GENOMIC DNA]</scope>
    <source>
        <strain evidence="2 3">JEL478</strain>
    </source>
</reference>
<gene>
    <name evidence="2" type="ORF">M427DRAFT_316914</name>
</gene>
<dbReference type="AlphaFoldDB" id="A0A139AX92"/>
<evidence type="ECO:0000313" key="3">
    <source>
        <dbReference type="Proteomes" id="UP000070544"/>
    </source>
</evidence>
<dbReference type="Proteomes" id="UP000070544">
    <property type="component" value="Unassembled WGS sequence"/>
</dbReference>
<protein>
    <recommendedName>
        <fullName evidence="4">Galactose oxidase</fullName>
    </recommendedName>
</protein>
<evidence type="ECO:0000256" key="1">
    <source>
        <dbReference type="SAM" id="Phobius"/>
    </source>
</evidence>
<proteinExistence type="predicted"/>
<dbReference type="SUPFAM" id="SSF117281">
    <property type="entry name" value="Kelch motif"/>
    <property type="match status" value="1"/>
</dbReference>
<keyword evidence="1" id="KW-0472">Membrane</keyword>
<evidence type="ECO:0008006" key="4">
    <source>
        <dbReference type="Google" id="ProtNLM"/>
    </source>
</evidence>
<name>A0A139AX92_GONPJ</name>
<accession>A0A139AX92</accession>
<evidence type="ECO:0000313" key="2">
    <source>
        <dbReference type="EMBL" id="KXS21327.1"/>
    </source>
</evidence>